<evidence type="ECO:0000313" key="2">
    <source>
        <dbReference type="Proteomes" id="UP000198327"/>
    </source>
</evidence>
<accession>A0A239MTC0</accession>
<dbReference type="Proteomes" id="UP000198327">
    <property type="component" value="Unassembled WGS sequence"/>
</dbReference>
<reference evidence="2" key="1">
    <citation type="submission" date="2017-06" db="EMBL/GenBank/DDBJ databases">
        <authorList>
            <person name="Varghese N."/>
            <person name="Submissions S."/>
        </authorList>
    </citation>
    <scope>NUCLEOTIDE SEQUENCE [LARGE SCALE GENOMIC DNA]</scope>
    <source>
        <strain evidence="2">JCM 23211</strain>
    </source>
</reference>
<dbReference type="AlphaFoldDB" id="A0A239MTC0"/>
<evidence type="ECO:0000313" key="1">
    <source>
        <dbReference type="EMBL" id="SNT46006.1"/>
    </source>
</evidence>
<dbReference type="InterPro" id="IPR036894">
    <property type="entry name" value="YbaB-like_sf"/>
</dbReference>
<keyword evidence="1" id="KW-0238">DNA-binding</keyword>
<organism evidence="1 2">
    <name type="scientific">Rhodococcoides kyotonense</name>
    <dbReference type="NCBI Taxonomy" id="398843"/>
    <lineage>
        <taxon>Bacteria</taxon>
        <taxon>Bacillati</taxon>
        <taxon>Actinomycetota</taxon>
        <taxon>Actinomycetes</taxon>
        <taxon>Mycobacteriales</taxon>
        <taxon>Nocardiaceae</taxon>
        <taxon>Rhodococcoides</taxon>
    </lineage>
</organism>
<dbReference type="Pfam" id="PF02575">
    <property type="entry name" value="YbaB_DNA_bd"/>
    <property type="match status" value="1"/>
</dbReference>
<dbReference type="GO" id="GO:0003677">
    <property type="term" value="F:DNA binding"/>
    <property type="evidence" value="ECO:0007669"/>
    <property type="project" value="UniProtKB-KW"/>
</dbReference>
<dbReference type="EMBL" id="FZOW01000022">
    <property type="protein sequence ID" value="SNT46006.1"/>
    <property type="molecule type" value="Genomic_DNA"/>
</dbReference>
<protein>
    <submittedName>
        <fullName evidence="1">Conserved DNA-binding protein YbaB</fullName>
    </submittedName>
</protein>
<dbReference type="Gene3D" id="3.30.1310.10">
    <property type="entry name" value="Nucleoid-associated protein YbaB-like domain"/>
    <property type="match status" value="1"/>
</dbReference>
<gene>
    <name evidence="1" type="ORF">SAMN05421642_12249</name>
</gene>
<dbReference type="InterPro" id="IPR004401">
    <property type="entry name" value="YbaB/EbfC"/>
</dbReference>
<proteinExistence type="predicted"/>
<dbReference type="RefSeq" id="WP_245866196.1">
    <property type="nucleotide sequence ID" value="NZ_FZOW01000022.1"/>
</dbReference>
<keyword evidence="2" id="KW-1185">Reference proteome</keyword>
<dbReference type="SUPFAM" id="SSF82607">
    <property type="entry name" value="YbaB-like"/>
    <property type="match status" value="1"/>
</dbReference>
<sequence length="100" mass="10724">MNEPLNALVSRGHRALDSMYDASEALAALRVVRRSTDGLVTVEVDSHGSVIGLELADDLTRESAERLTTLVVQTATAAARDALAAREDVLRSMQTSLTET</sequence>
<name>A0A239MTC0_9NOCA</name>